<sequence>MKVEPFLSWLVTENIAYVVPLLIEILFSVAHTTKFGGSNLKGKEKLPLLRTRSMQHNKTPGSSSSSTSSHRQ</sequence>
<organism evidence="2 3">
    <name type="scientific">Alosa alosa</name>
    <name type="common">allis shad</name>
    <dbReference type="NCBI Taxonomy" id="278164"/>
    <lineage>
        <taxon>Eukaryota</taxon>
        <taxon>Metazoa</taxon>
        <taxon>Chordata</taxon>
        <taxon>Craniata</taxon>
        <taxon>Vertebrata</taxon>
        <taxon>Euteleostomi</taxon>
        <taxon>Actinopterygii</taxon>
        <taxon>Neopterygii</taxon>
        <taxon>Teleostei</taxon>
        <taxon>Clupei</taxon>
        <taxon>Clupeiformes</taxon>
        <taxon>Clupeoidei</taxon>
        <taxon>Clupeidae</taxon>
        <taxon>Alosa</taxon>
    </lineage>
</organism>
<dbReference type="EMBL" id="JADWDJ010000001">
    <property type="protein sequence ID" value="KAG5286098.1"/>
    <property type="molecule type" value="Genomic_DNA"/>
</dbReference>
<accession>A0AAV6HFP5</accession>
<comment type="caution">
    <text evidence="2">The sequence shown here is derived from an EMBL/GenBank/DDBJ whole genome shotgun (WGS) entry which is preliminary data.</text>
</comment>
<proteinExistence type="predicted"/>
<evidence type="ECO:0000313" key="2">
    <source>
        <dbReference type="EMBL" id="KAG5286098.1"/>
    </source>
</evidence>
<feature type="region of interest" description="Disordered" evidence="1">
    <location>
        <begin position="46"/>
        <end position="72"/>
    </location>
</feature>
<evidence type="ECO:0000256" key="1">
    <source>
        <dbReference type="SAM" id="MobiDB-lite"/>
    </source>
</evidence>
<feature type="non-terminal residue" evidence="2">
    <location>
        <position position="72"/>
    </location>
</feature>
<evidence type="ECO:0000313" key="3">
    <source>
        <dbReference type="Proteomes" id="UP000823561"/>
    </source>
</evidence>
<gene>
    <name evidence="2" type="ORF">AALO_G00010910</name>
</gene>
<feature type="compositionally biased region" description="Low complexity" evidence="1">
    <location>
        <begin position="62"/>
        <end position="72"/>
    </location>
</feature>
<dbReference type="AlphaFoldDB" id="A0AAV6HFP5"/>
<reference evidence="2 3" key="1">
    <citation type="submission" date="2020-10" db="EMBL/GenBank/DDBJ databases">
        <title>Chromosome-scale genome assembly of the Allis shad, Alosa alosa.</title>
        <authorList>
            <person name="Margot Z."/>
            <person name="Christophe K."/>
            <person name="Cabau C."/>
            <person name="Louis A."/>
            <person name="Berthelot C."/>
            <person name="Parey E."/>
            <person name="Roest Crollius H."/>
            <person name="Montfort J."/>
            <person name="Robinson-Rechavi M."/>
            <person name="Bucao C."/>
            <person name="Bouchez O."/>
            <person name="Gislard M."/>
            <person name="Lluch J."/>
            <person name="Milhes M."/>
            <person name="Lampietro C."/>
            <person name="Lopez Roques C."/>
            <person name="Donnadieu C."/>
            <person name="Braasch I."/>
            <person name="Desvignes T."/>
            <person name="Postlethwait J."/>
            <person name="Bobe J."/>
            <person name="Guiguen Y."/>
        </authorList>
    </citation>
    <scope>NUCLEOTIDE SEQUENCE [LARGE SCALE GENOMIC DNA]</scope>
    <source>
        <strain evidence="2">M-15738</strain>
        <tissue evidence="2">Blood</tissue>
    </source>
</reference>
<name>A0AAV6HFP5_9TELE</name>
<dbReference type="Proteomes" id="UP000823561">
    <property type="component" value="Chromosome 1"/>
</dbReference>
<protein>
    <submittedName>
        <fullName evidence="2">Uncharacterized protein</fullName>
    </submittedName>
</protein>
<keyword evidence="3" id="KW-1185">Reference proteome</keyword>
<feature type="compositionally biased region" description="Polar residues" evidence="1">
    <location>
        <begin position="52"/>
        <end position="61"/>
    </location>
</feature>